<name>A0A8K0EWW0_BRALA</name>
<proteinExistence type="predicted"/>
<evidence type="ECO:0000256" key="3">
    <source>
        <dbReference type="ARBA" id="ARBA00022490"/>
    </source>
</evidence>
<dbReference type="AlphaFoldDB" id="A0A8K0EWW0"/>
<evidence type="ECO:0000313" key="6">
    <source>
        <dbReference type="EMBL" id="CAH1266175.1"/>
    </source>
</evidence>
<gene>
    <name evidence="6" type="primary">C15orf65</name>
    <name evidence="6" type="ORF">BLAG_LOCUS19853</name>
</gene>
<accession>A0A8K0EWW0</accession>
<dbReference type="Pfam" id="PF14892">
    <property type="entry name" value="PIRC1_2"/>
    <property type="match status" value="1"/>
</dbReference>
<dbReference type="GO" id="GO:0005879">
    <property type="term" value="C:axonemal microtubule"/>
    <property type="evidence" value="ECO:0007669"/>
    <property type="project" value="InterPro"/>
</dbReference>
<dbReference type="OrthoDB" id="546383at2759"/>
<organism evidence="6 7">
    <name type="scientific">Branchiostoma lanceolatum</name>
    <name type="common">Common lancelet</name>
    <name type="synonym">Amphioxus lanceolatum</name>
    <dbReference type="NCBI Taxonomy" id="7740"/>
    <lineage>
        <taxon>Eukaryota</taxon>
        <taxon>Metazoa</taxon>
        <taxon>Chordata</taxon>
        <taxon>Cephalochordata</taxon>
        <taxon>Leptocardii</taxon>
        <taxon>Amphioxiformes</taxon>
        <taxon>Branchiostomatidae</taxon>
        <taxon>Branchiostoma</taxon>
    </lineage>
</organism>
<protein>
    <submittedName>
        <fullName evidence="6">C15orf65 protein</fullName>
    </submittedName>
</protein>
<keyword evidence="3" id="KW-0963">Cytoplasm</keyword>
<keyword evidence="5" id="KW-0966">Cell projection</keyword>
<evidence type="ECO:0000313" key="7">
    <source>
        <dbReference type="Proteomes" id="UP000838412"/>
    </source>
</evidence>
<dbReference type="PANTHER" id="PTHR20899">
    <property type="entry name" value="PIERCE HOMOLOG"/>
    <property type="match status" value="1"/>
</dbReference>
<dbReference type="InterPro" id="IPR026507">
    <property type="entry name" value="PIRC1/2"/>
</dbReference>
<dbReference type="Proteomes" id="UP000838412">
    <property type="component" value="Chromosome 5"/>
</dbReference>
<comment type="subcellular location">
    <subcellularLocation>
        <location evidence="1">Cell projection</location>
        <location evidence="1">Cilium</location>
    </subcellularLocation>
    <subcellularLocation>
        <location evidence="2">Cytoplasm</location>
        <location evidence="2">Cytoskeleton</location>
    </subcellularLocation>
</comment>
<evidence type="ECO:0000256" key="2">
    <source>
        <dbReference type="ARBA" id="ARBA00004245"/>
    </source>
</evidence>
<keyword evidence="7" id="KW-1185">Reference proteome</keyword>
<dbReference type="EMBL" id="OV696690">
    <property type="protein sequence ID" value="CAH1266175.1"/>
    <property type="molecule type" value="Genomic_DNA"/>
</dbReference>
<reference evidence="6" key="1">
    <citation type="submission" date="2022-01" db="EMBL/GenBank/DDBJ databases">
        <authorList>
            <person name="Braso-Vives M."/>
        </authorList>
    </citation>
    <scope>NUCLEOTIDE SEQUENCE</scope>
</reference>
<evidence type="ECO:0000256" key="5">
    <source>
        <dbReference type="ARBA" id="ARBA00023273"/>
    </source>
</evidence>
<evidence type="ECO:0000256" key="1">
    <source>
        <dbReference type="ARBA" id="ARBA00004138"/>
    </source>
</evidence>
<dbReference type="PANTHER" id="PTHR20899:SF4">
    <property type="entry name" value="PIERCER OF MICROTUBULE WALL 2 PROTEIN"/>
    <property type="match status" value="1"/>
</dbReference>
<sequence>MQCSIYHGNATPLITIATQVNREVISAKREVALHSVFVCVSAFSALTMAANGEQVMDSGAEQATNTTKPIMATENRDAEILPVRDLPCANPGNPIFSCMERIRTSKELGEWYRETPVKPQNPMYRTTNDTYGGRVPTVEDMPQTFHAKSQKFSEHLGVCGMYRNHSLNTALDQTKV</sequence>
<evidence type="ECO:0000256" key="4">
    <source>
        <dbReference type="ARBA" id="ARBA00023212"/>
    </source>
</evidence>
<keyword evidence="4" id="KW-0206">Cytoskeleton</keyword>
<dbReference type="GO" id="GO:0035082">
    <property type="term" value="P:axoneme assembly"/>
    <property type="evidence" value="ECO:0007669"/>
    <property type="project" value="InterPro"/>
</dbReference>